<dbReference type="AlphaFoldDB" id="A0A7I8VH41"/>
<name>A0A7I8VH41_9ANNE</name>
<evidence type="ECO:0000313" key="4">
    <source>
        <dbReference type="Proteomes" id="UP000549394"/>
    </source>
</evidence>
<feature type="compositionally biased region" description="Basic and acidic residues" evidence="2">
    <location>
        <begin position="36"/>
        <end position="54"/>
    </location>
</feature>
<protein>
    <submittedName>
        <fullName evidence="3">DgyrCDS4457</fullName>
    </submittedName>
</protein>
<gene>
    <name evidence="3" type="ORF">DGYR_LOCUS4228</name>
</gene>
<feature type="region of interest" description="Disordered" evidence="2">
    <location>
        <begin position="1"/>
        <end position="272"/>
    </location>
</feature>
<dbReference type="Proteomes" id="UP000549394">
    <property type="component" value="Unassembled WGS sequence"/>
</dbReference>
<organism evidence="3 4">
    <name type="scientific">Dimorphilus gyrociliatus</name>
    <dbReference type="NCBI Taxonomy" id="2664684"/>
    <lineage>
        <taxon>Eukaryota</taxon>
        <taxon>Metazoa</taxon>
        <taxon>Spiralia</taxon>
        <taxon>Lophotrochozoa</taxon>
        <taxon>Annelida</taxon>
        <taxon>Polychaeta</taxon>
        <taxon>Polychaeta incertae sedis</taxon>
        <taxon>Dinophilidae</taxon>
        <taxon>Dimorphilus</taxon>
    </lineage>
</organism>
<feature type="compositionally biased region" description="Basic and acidic residues" evidence="2">
    <location>
        <begin position="15"/>
        <end position="25"/>
    </location>
</feature>
<evidence type="ECO:0000256" key="1">
    <source>
        <dbReference type="SAM" id="Coils"/>
    </source>
</evidence>
<feature type="coiled-coil region" evidence="1">
    <location>
        <begin position="285"/>
        <end position="335"/>
    </location>
</feature>
<sequence>MDSKDAQGQVPPQPEVEKHQEENKQPTEQPIQTPQAEEKKEVKSEEKAEAKENPSEVTPATSKVEENINAPVETQETAPTPTPVETQDTTQTPTATESQAVNPPATESASAEVPKGTQAESSTEAVASSPPANEPEAKSAEVQQEIPAEKPEVVKDIEVEASAIEEQKTKEEPAPIDQSAAEEKKEEEKAPITAGEGEVKQEIAPPTESSMGGCSTKETQKDDVPPENQQPVEVKEETPAAPVEAPSSDANNTLSVPTEGEKRESKYDNVPQIGEEVAQSVDKMLAEYSSNSKEAAEKVERLKKDADAIQLCSTVLKLQKELATVQLEVVQLQKTVRTVNDTFLNVMELCFDKVNES</sequence>
<feature type="compositionally biased region" description="Polar residues" evidence="2">
    <location>
        <begin position="98"/>
        <end position="109"/>
    </location>
</feature>
<proteinExistence type="predicted"/>
<feature type="compositionally biased region" description="Basic and acidic residues" evidence="2">
    <location>
        <begin position="147"/>
        <end position="158"/>
    </location>
</feature>
<feature type="compositionally biased region" description="Polar residues" evidence="2">
    <location>
        <begin position="207"/>
        <end position="217"/>
    </location>
</feature>
<reference evidence="3 4" key="1">
    <citation type="submission" date="2020-08" db="EMBL/GenBank/DDBJ databases">
        <authorList>
            <person name="Hejnol A."/>
        </authorList>
    </citation>
    <scope>NUCLEOTIDE SEQUENCE [LARGE SCALE GENOMIC DNA]</scope>
</reference>
<comment type="caution">
    <text evidence="3">The sequence shown here is derived from an EMBL/GenBank/DDBJ whole genome shotgun (WGS) entry which is preliminary data.</text>
</comment>
<evidence type="ECO:0000313" key="3">
    <source>
        <dbReference type="EMBL" id="CAD5115488.1"/>
    </source>
</evidence>
<keyword evidence="1" id="KW-0175">Coiled coil</keyword>
<evidence type="ECO:0000256" key="2">
    <source>
        <dbReference type="SAM" id="MobiDB-lite"/>
    </source>
</evidence>
<accession>A0A7I8VH41</accession>
<feature type="compositionally biased region" description="Basic and acidic residues" evidence="2">
    <location>
        <begin position="181"/>
        <end position="190"/>
    </location>
</feature>
<feature type="compositionally biased region" description="Polar residues" evidence="2">
    <location>
        <begin position="26"/>
        <end position="35"/>
    </location>
</feature>
<dbReference type="EMBL" id="CAJFCJ010000006">
    <property type="protein sequence ID" value="CAD5115488.1"/>
    <property type="molecule type" value="Genomic_DNA"/>
</dbReference>
<feature type="compositionally biased region" description="Low complexity" evidence="2">
    <location>
        <begin position="83"/>
        <end position="97"/>
    </location>
</feature>
<keyword evidence="4" id="KW-1185">Reference proteome</keyword>